<name>A0AA39LQU0_9BILA</name>
<dbReference type="Proteomes" id="UP001175271">
    <property type="component" value="Unassembled WGS sequence"/>
</dbReference>
<gene>
    <name evidence="4" type="ORF">QR680_018751</name>
</gene>
<dbReference type="InterPro" id="IPR001232">
    <property type="entry name" value="SKP1-like"/>
</dbReference>
<sequence>MEADAWWLEACQRTWLPCNDASYELQPHIKSIKSPMPIKSSEDESAVAHIVNLKSMEGDVFPVEKRIIERQSVTLRNLFESEIKDSETVPLDKCTSDALRAVVEWCQKHAELPVPSTAEEINHDKYIRELTVEESEMLQMDSKKLAELLKTAHFLEISTLLNAGCKMAAKQIQAIGSTEEIKKYLNL</sequence>
<dbReference type="InterPro" id="IPR016073">
    <property type="entry name" value="Skp1_comp_POZ"/>
</dbReference>
<dbReference type="PANTHER" id="PTHR11165">
    <property type="entry name" value="SKP1"/>
    <property type="match status" value="1"/>
</dbReference>
<dbReference type="InterPro" id="IPR036296">
    <property type="entry name" value="SKP1-like_dim_sf"/>
</dbReference>
<dbReference type="EMBL" id="JAUCMV010000004">
    <property type="protein sequence ID" value="KAK0406711.1"/>
    <property type="molecule type" value="Genomic_DNA"/>
</dbReference>
<comment type="similarity">
    <text evidence="1">Belongs to the SKP1 family.</text>
</comment>
<dbReference type="Pfam" id="PF03931">
    <property type="entry name" value="Skp1_POZ"/>
    <property type="match status" value="1"/>
</dbReference>
<feature type="domain" description="SKP1 component POZ" evidence="3">
    <location>
        <begin position="51"/>
        <end position="110"/>
    </location>
</feature>
<dbReference type="GO" id="GO:0006511">
    <property type="term" value="P:ubiquitin-dependent protein catabolic process"/>
    <property type="evidence" value="ECO:0007669"/>
    <property type="project" value="InterPro"/>
</dbReference>
<dbReference type="SMART" id="SM00512">
    <property type="entry name" value="Skp1"/>
    <property type="match status" value="1"/>
</dbReference>
<dbReference type="AlphaFoldDB" id="A0AA39LQU0"/>
<keyword evidence="5" id="KW-1185">Reference proteome</keyword>
<proteinExistence type="inferred from homology"/>
<dbReference type="InterPro" id="IPR016897">
    <property type="entry name" value="SKP1"/>
</dbReference>
<comment type="caution">
    <text evidence="4">The sequence shown here is derived from an EMBL/GenBank/DDBJ whole genome shotgun (WGS) entry which is preliminary data.</text>
</comment>
<protein>
    <recommendedName>
        <fullName evidence="3">SKP1 component POZ domain-containing protein</fullName>
    </recommendedName>
</protein>
<dbReference type="InterPro" id="IPR011333">
    <property type="entry name" value="SKP1/BTB/POZ_sf"/>
</dbReference>
<accession>A0AA39LQU0</accession>
<dbReference type="SUPFAM" id="SSF81382">
    <property type="entry name" value="Skp1 dimerisation domain-like"/>
    <property type="match status" value="1"/>
</dbReference>
<evidence type="ECO:0000313" key="4">
    <source>
        <dbReference type="EMBL" id="KAK0406711.1"/>
    </source>
</evidence>
<evidence type="ECO:0000256" key="1">
    <source>
        <dbReference type="ARBA" id="ARBA00009993"/>
    </source>
</evidence>
<evidence type="ECO:0000256" key="2">
    <source>
        <dbReference type="ARBA" id="ARBA00022786"/>
    </source>
</evidence>
<reference evidence="4" key="1">
    <citation type="submission" date="2023-06" db="EMBL/GenBank/DDBJ databases">
        <title>Genomic analysis of the entomopathogenic nematode Steinernema hermaphroditum.</title>
        <authorList>
            <person name="Schwarz E.M."/>
            <person name="Heppert J.K."/>
            <person name="Baniya A."/>
            <person name="Schwartz H.T."/>
            <person name="Tan C.-H."/>
            <person name="Antoshechkin I."/>
            <person name="Sternberg P.W."/>
            <person name="Goodrich-Blair H."/>
            <person name="Dillman A.R."/>
        </authorList>
    </citation>
    <scope>NUCLEOTIDE SEQUENCE</scope>
    <source>
        <strain evidence="4">PS9179</strain>
        <tissue evidence="4">Whole animal</tissue>
    </source>
</reference>
<evidence type="ECO:0000259" key="3">
    <source>
        <dbReference type="Pfam" id="PF03931"/>
    </source>
</evidence>
<evidence type="ECO:0000313" key="5">
    <source>
        <dbReference type="Proteomes" id="UP001175271"/>
    </source>
</evidence>
<dbReference type="Gene3D" id="3.30.710.10">
    <property type="entry name" value="Potassium Channel Kv1.1, Chain A"/>
    <property type="match status" value="1"/>
</dbReference>
<dbReference type="SUPFAM" id="SSF54695">
    <property type="entry name" value="POZ domain"/>
    <property type="match status" value="1"/>
</dbReference>
<keyword evidence="2" id="KW-0833">Ubl conjugation pathway</keyword>
<organism evidence="4 5">
    <name type="scientific">Steinernema hermaphroditum</name>
    <dbReference type="NCBI Taxonomy" id="289476"/>
    <lineage>
        <taxon>Eukaryota</taxon>
        <taxon>Metazoa</taxon>
        <taxon>Ecdysozoa</taxon>
        <taxon>Nematoda</taxon>
        <taxon>Chromadorea</taxon>
        <taxon>Rhabditida</taxon>
        <taxon>Tylenchina</taxon>
        <taxon>Panagrolaimomorpha</taxon>
        <taxon>Strongyloidoidea</taxon>
        <taxon>Steinernematidae</taxon>
        <taxon>Steinernema</taxon>
    </lineage>
</organism>